<gene>
    <name evidence="2" type="ORF">ACFOJE_17655</name>
</gene>
<evidence type="ECO:0000313" key="3">
    <source>
        <dbReference type="Proteomes" id="UP001595457"/>
    </source>
</evidence>
<dbReference type="CDD" id="cd02933">
    <property type="entry name" value="OYE_like_FMN"/>
    <property type="match status" value="1"/>
</dbReference>
<dbReference type="Proteomes" id="UP001595457">
    <property type="component" value="Unassembled WGS sequence"/>
</dbReference>
<dbReference type="PANTHER" id="PTHR22893:SF98">
    <property type="entry name" value="OXIDOREDUCTASE"/>
    <property type="match status" value="1"/>
</dbReference>
<sequence length="349" mass="37711">MPTLFDPIKIGELELRNRIVMAPLTRCRAEPGRVPGALMAEYYVQRASAGLIISEATSVAPMGVGYPNTPGIWSDEQVAGWKNITDAVHANGGRIVLQLWHVGRISDPVYLNGERPVAPSAIKPKGHVSLIRPMKEFETPRALETAEIPGIVEAYRKGAENAKAAGFDGVEIHAANGYLLDQFLQDSTNQRTDQYGGSIENRARLLLEVTDAAISIWGAGRVGVHLAPRSDSHDMGDSDRAATFGYVARELGKRSIAFICTREKEGEDSLTPKLKELFGGVVIANERFTKAQANAWLAGGKADAVAFGIPFIANPDLPARLAADAPLNEPHPETFYGSGPVGYLDYPRL</sequence>
<dbReference type="SUPFAM" id="SSF51395">
    <property type="entry name" value="FMN-linked oxidoreductases"/>
    <property type="match status" value="1"/>
</dbReference>
<proteinExistence type="predicted"/>
<dbReference type="EMBL" id="JBHRSJ010000034">
    <property type="protein sequence ID" value="MFC2974031.1"/>
    <property type="molecule type" value="Genomic_DNA"/>
</dbReference>
<dbReference type="InterPro" id="IPR045247">
    <property type="entry name" value="Oye-like"/>
</dbReference>
<reference evidence="3" key="1">
    <citation type="journal article" date="2019" name="Int. J. Syst. Evol. Microbiol.">
        <title>The Global Catalogue of Microorganisms (GCM) 10K type strain sequencing project: providing services to taxonomists for standard genome sequencing and annotation.</title>
        <authorList>
            <consortium name="The Broad Institute Genomics Platform"/>
            <consortium name="The Broad Institute Genome Sequencing Center for Infectious Disease"/>
            <person name="Wu L."/>
            <person name="Ma J."/>
        </authorList>
    </citation>
    <scope>NUCLEOTIDE SEQUENCE [LARGE SCALE GENOMIC DNA]</scope>
    <source>
        <strain evidence="3">KCTC 62195</strain>
    </source>
</reference>
<comment type="caution">
    <text evidence="2">The sequence shown here is derived from an EMBL/GenBank/DDBJ whole genome shotgun (WGS) entry which is preliminary data.</text>
</comment>
<dbReference type="InterPro" id="IPR013785">
    <property type="entry name" value="Aldolase_TIM"/>
</dbReference>
<evidence type="ECO:0000259" key="1">
    <source>
        <dbReference type="Pfam" id="PF00724"/>
    </source>
</evidence>
<dbReference type="InterPro" id="IPR001155">
    <property type="entry name" value="OxRdtase_FMN_N"/>
</dbReference>
<protein>
    <submittedName>
        <fullName evidence="2">Alkene reductase</fullName>
    </submittedName>
</protein>
<feature type="domain" description="NADH:flavin oxidoreductase/NADH oxidase N-terminal" evidence="1">
    <location>
        <begin position="4"/>
        <end position="327"/>
    </location>
</feature>
<dbReference type="Gene3D" id="3.20.20.70">
    <property type="entry name" value="Aldolase class I"/>
    <property type="match status" value="1"/>
</dbReference>
<dbReference type="RefSeq" id="WP_377815992.1">
    <property type="nucleotide sequence ID" value="NZ_JBHRSJ010000034.1"/>
</dbReference>
<accession>A0ABV7AYS7</accession>
<dbReference type="Pfam" id="PF00724">
    <property type="entry name" value="Oxidored_FMN"/>
    <property type="match status" value="1"/>
</dbReference>
<keyword evidence="3" id="KW-1185">Reference proteome</keyword>
<organism evidence="2 3">
    <name type="scientific">Azotobacter bryophylli</name>
    <dbReference type="NCBI Taxonomy" id="1986537"/>
    <lineage>
        <taxon>Bacteria</taxon>
        <taxon>Pseudomonadati</taxon>
        <taxon>Pseudomonadota</taxon>
        <taxon>Gammaproteobacteria</taxon>
        <taxon>Pseudomonadales</taxon>
        <taxon>Pseudomonadaceae</taxon>
        <taxon>Azotobacter</taxon>
    </lineage>
</organism>
<dbReference type="PANTHER" id="PTHR22893">
    <property type="entry name" value="NADH OXIDOREDUCTASE-RELATED"/>
    <property type="match status" value="1"/>
</dbReference>
<evidence type="ECO:0000313" key="2">
    <source>
        <dbReference type="EMBL" id="MFC2974031.1"/>
    </source>
</evidence>
<name>A0ABV7AYS7_9GAMM</name>